<dbReference type="AlphaFoldDB" id="A0AB39HQ27"/>
<feature type="transmembrane region" description="Helical" evidence="2">
    <location>
        <begin position="59"/>
        <end position="88"/>
    </location>
</feature>
<keyword evidence="2" id="KW-0812">Transmembrane</keyword>
<keyword evidence="3" id="KW-0240">DNA-directed RNA polymerase</keyword>
<feature type="compositionally biased region" description="Polar residues" evidence="1">
    <location>
        <begin position="1"/>
        <end position="12"/>
    </location>
</feature>
<keyword evidence="2" id="KW-1133">Transmembrane helix</keyword>
<gene>
    <name evidence="3" type="ORF">AB4Y30_16780</name>
</gene>
<dbReference type="GO" id="GO:0000428">
    <property type="term" value="C:DNA-directed RNA polymerase complex"/>
    <property type="evidence" value="ECO:0007669"/>
    <property type="project" value="UniProtKB-KW"/>
</dbReference>
<dbReference type="RefSeq" id="WP_368653328.1">
    <property type="nucleotide sequence ID" value="NZ_CP162599.1"/>
</dbReference>
<protein>
    <submittedName>
        <fullName evidence="3">DNA-directed RNA polymerase subunit beta</fullName>
    </submittedName>
</protein>
<organism evidence="3">
    <name type="scientific">Ornithinibacillus sp. 4-3</name>
    <dbReference type="NCBI Taxonomy" id="3231488"/>
    <lineage>
        <taxon>Bacteria</taxon>
        <taxon>Bacillati</taxon>
        <taxon>Bacillota</taxon>
        <taxon>Bacilli</taxon>
        <taxon>Bacillales</taxon>
        <taxon>Bacillaceae</taxon>
        <taxon>Ornithinibacillus</taxon>
    </lineage>
</organism>
<dbReference type="Pfam" id="PF11772">
    <property type="entry name" value="EpuA"/>
    <property type="match status" value="1"/>
</dbReference>
<dbReference type="InterPro" id="IPR024596">
    <property type="entry name" value="RNApol_su_b/EpuA"/>
</dbReference>
<keyword evidence="3" id="KW-0804">Transcription</keyword>
<dbReference type="EMBL" id="CP162599">
    <property type="protein sequence ID" value="XDK32640.1"/>
    <property type="molecule type" value="Genomic_DNA"/>
</dbReference>
<feature type="region of interest" description="Disordered" evidence="1">
    <location>
        <begin position="1"/>
        <end position="54"/>
    </location>
</feature>
<accession>A0AB39HQ27</accession>
<sequence>MATKQSNGNVGTKSRVELKQQNQKAVKNPNDEPKTNATKNKKQEKSKRKKKLKKPRRRIFPITLRIIIILALCATALVLGAMVGYGIIGDGNPTDVLLKETWQHIIDFVKKEE</sequence>
<reference evidence="3" key="1">
    <citation type="submission" date="2024-07" db="EMBL/GenBank/DDBJ databases">
        <title>Halotolerant mesophilic bacterium Ornithinibacillus sp. 4-3, sp. nov., isolated from soil.</title>
        <authorList>
            <person name="Sidarenka A.V."/>
            <person name="Guliayeva D.E."/>
            <person name="Leanovich S.I."/>
            <person name="Hileuskaya K.S."/>
            <person name="Akhremchuk A.E."/>
            <person name="Sikolenko M.A."/>
            <person name="Valentovich L.N."/>
        </authorList>
    </citation>
    <scope>NUCLEOTIDE SEQUENCE</scope>
    <source>
        <strain evidence="3">4-3</strain>
    </source>
</reference>
<proteinExistence type="predicted"/>
<feature type="compositionally biased region" description="Basic residues" evidence="1">
    <location>
        <begin position="39"/>
        <end position="54"/>
    </location>
</feature>
<evidence type="ECO:0000256" key="1">
    <source>
        <dbReference type="SAM" id="MobiDB-lite"/>
    </source>
</evidence>
<evidence type="ECO:0000313" key="3">
    <source>
        <dbReference type="EMBL" id="XDK32640.1"/>
    </source>
</evidence>
<name>A0AB39HQ27_9BACI</name>
<keyword evidence="2" id="KW-0472">Membrane</keyword>
<evidence type="ECO:0000256" key="2">
    <source>
        <dbReference type="SAM" id="Phobius"/>
    </source>
</evidence>